<evidence type="ECO:0000313" key="1">
    <source>
        <dbReference type="EMBL" id="GMR42251.1"/>
    </source>
</evidence>
<reference evidence="2" key="1">
    <citation type="submission" date="2022-10" db="EMBL/GenBank/DDBJ databases">
        <title>Genome assembly of Pristionchus species.</title>
        <authorList>
            <person name="Yoshida K."/>
            <person name="Sommer R.J."/>
        </authorList>
    </citation>
    <scope>NUCLEOTIDE SEQUENCE [LARGE SCALE GENOMIC DNA]</scope>
    <source>
        <strain evidence="2">RS5460</strain>
    </source>
</reference>
<dbReference type="EMBL" id="BTRK01000003">
    <property type="protein sequence ID" value="GMR42251.1"/>
    <property type="molecule type" value="Genomic_DNA"/>
</dbReference>
<sequence length="107" mass="12403">MNGHEPNVTHVCKEETECSSLMDTSFRLPIPMTFSPSFATPNVNFKWRLRFEFTISDQFDLEVHEDLENMLQAPMEVSVNRLQWSCDIFVLPSTPFNIALTDESIFI</sequence>
<dbReference type="InterPro" id="IPR014848">
    <property type="entry name" value="Rgp1"/>
</dbReference>
<dbReference type="AlphaFoldDB" id="A0AAN4ZNM6"/>
<organism evidence="1 2">
    <name type="scientific">Pristionchus mayeri</name>
    <dbReference type="NCBI Taxonomy" id="1317129"/>
    <lineage>
        <taxon>Eukaryota</taxon>
        <taxon>Metazoa</taxon>
        <taxon>Ecdysozoa</taxon>
        <taxon>Nematoda</taxon>
        <taxon>Chromadorea</taxon>
        <taxon>Rhabditida</taxon>
        <taxon>Rhabditina</taxon>
        <taxon>Diplogasteromorpha</taxon>
        <taxon>Diplogasteroidea</taxon>
        <taxon>Neodiplogasteridae</taxon>
        <taxon>Pristionchus</taxon>
    </lineage>
</organism>
<evidence type="ECO:0000313" key="2">
    <source>
        <dbReference type="Proteomes" id="UP001328107"/>
    </source>
</evidence>
<dbReference type="PANTHER" id="PTHR12507">
    <property type="entry name" value="REDUCED GROWTH PHENOTYPE 1 RGP1, YEAST -RELATED"/>
    <property type="match status" value="1"/>
</dbReference>
<name>A0AAN4ZNM6_9BILA</name>
<comment type="caution">
    <text evidence="1">The sequence shown here is derived from an EMBL/GenBank/DDBJ whole genome shotgun (WGS) entry which is preliminary data.</text>
</comment>
<gene>
    <name evidence="1" type="ORF">PMAYCL1PPCAC_12446</name>
</gene>
<keyword evidence="2" id="KW-1185">Reference proteome</keyword>
<proteinExistence type="predicted"/>
<dbReference type="Proteomes" id="UP001328107">
    <property type="component" value="Unassembled WGS sequence"/>
</dbReference>
<accession>A0AAN4ZNM6</accession>
<feature type="non-terminal residue" evidence="1">
    <location>
        <position position="107"/>
    </location>
</feature>
<protein>
    <submittedName>
        <fullName evidence="1">Uncharacterized protein</fullName>
    </submittedName>
</protein>